<dbReference type="InterPro" id="IPR050796">
    <property type="entry name" value="SCF_F-box_component"/>
</dbReference>
<dbReference type="Gene3D" id="1.20.1280.50">
    <property type="match status" value="1"/>
</dbReference>
<dbReference type="CDD" id="cd22157">
    <property type="entry name" value="F-box_AtFBW1-like"/>
    <property type="match status" value="1"/>
</dbReference>
<dbReference type="InterPro" id="IPR001810">
    <property type="entry name" value="F-box_dom"/>
</dbReference>
<reference evidence="2" key="2">
    <citation type="journal article" date="2024" name="Plant">
        <title>Genomic evolution and insights into agronomic trait innovations of Sesamum species.</title>
        <authorList>
            <person name="Miao H."/>
            <person name="Wang L."/>
            <person name="Qu L."/>
            <person name="Liu H."/>
            <person name="Sun Y."/>
            <person name="Le M."/>
            <person name="Wang Q."/>
            <person name="Wei S."/>
            <person name="Zheng Y."/>
            <person name="Lin W."/>
            <person name="Duan Y."/>
            <person name="Cao H."/>
            <person name="Xiong S."/>
            <person name="Wang X."/>
            <person name="Wei L."/>
            <person name="Li C."/>
            <person name="Ma Q."/>
            <person name="Ju M."/>
            <person name="Zhao R."/>
            <person name="Li G."/>
            <person name="Mu C."/>
            <person name="Tian Q."/>
            <person name="Mei H."/>
            <person name="Zhang T."/>
            <person name="Gao T."/>
            <person name="Zhang H."/>
        </authorList>
    </citation>
    <scope>NUCLEOTIDE SEQUENCE</scope>
    <source>
        <strain evidence="2">G01</strain>
    </source>
</reference>
<dbReference type="InterPro" id="IPR017451">
    <property type="entry name" value="F-box-assoc_interact_dom"/>
</dbReference>
<dbReference type="InterPro" id="IPR036047">
    <property type="entry name" value="F-box-like_dom_sf"/>
</dbReference>
<dbReference type="AlphaFoldDB" id="A0AAW2N6C1"/>
<reference evidence="2" key="1">
    <citation type="submission" date="2020-06" db="EMBL/GenBank/DDBJ databases">
        <authorList>
            <person name="Li T."/>
            <person name="Hu X."/>
            <person name="Zhang T."/>
            <person name="Song X."/>
            <person name="Zhang H."/>
            <person name="Dai N."/>
            <person name="Sheng W."/>
            <person name="Hou X."/>
            <person name="Wei L."/>
        </authorList>
    </citation>
    <scope>NUCLEOTIDE SEQUENCE</scope>
    <source>
        <strain evidence="2">G01</strain>
        <tissue evidence="2">Leaf</tissue>
    </source>
</reference>
<dbReference type="Pfam" id="PF00646">
    <property type="entry name" value="F-box"/>
    <property type="match status" value="1"/>
</dbReference>
<dbReference type="InterPro" id="IPR013187">
    <property type="entry name" value="F-box-assoc_dom_typ3"/>
</dbReference>
<dbReference type="EMBL" id="JACGWK010000008">
    <property type="protein sequence ID" value="KAL0338623.1"/>
    <property type="molecule type" value="Genomic_DNA"/>
</dbReference>
<comment type="caution">
    <text evidence="2">The sequence shown here is derived from an EMBL/GenBank/DDBJ whole genome shotgun (WGS) entry which is preliminary data.</text>
</comment>
<protein>
    <submittedName>
        <fullName evidence="2">F-box protein</fullName>
    </submittedName>
</protein>
<accession>A0AAW2N6C1</accession>
<evidence type="ECO:0000259" key="1">
    <source>
        <dbReference type="PROSITE" id="PS50181"/>
    </source>
</evidence>
<feature type="domain" description="F-box" evidence="1">
    <location>
        <begin position="13"/>
        <end position="66"/>
    </location>
</feature>
<proteinExistence type="predicted"/>
<name>A0AAW2N6C1_9LAMI</name>
<dbReference type="SUPFAM" id="SSF81383">
    <property type="entry name" value="F-box domain"/>
    <property type="match status" value="1"/>
</dbReference>
<dbReference type="Pfam" id="PF08268">
    <property type="entry name" value="FBA_3"/>
    <property type="match status" value="1"/>
</dbReference>
<dbReference type="NCBIfam" id="TIGR01640">
    <property type="entry name" value="F_box_assoc_1"/>
    <property type="match status" value="1"/>
</dbReference>
<dbReference type="PANTHER" id="PTHR31672:SF13">
    <property type="entry name" value="F-BOX PROTEIN CPR30-LIKE"/>
    <property type="match status" value="1"/>
</dbReference>
<dbReference type="SMART" id="SM00256">
    <property type="entry name" value="FBOX"/>
    <property type="match status" value="1"/>
</dbReference>
<dbReference type="PROSITE" id="PS50181">
    <property type="entry name" value="FBOX"/>
    <property type="match status" value="1"/>
</dbReference>
<gene>
    <name evidence="2" type="ORF">Sangu_1384400</name>
</gene>
<sequence length="372" mass="43007">MEGEKRDKHMMEIQRTSSLPHDLIIEVLSRVPPKSLSRFRCVSKQWYLLLTHDHEFIVRHSKWSKKNPLLLTRRYILDENCETSKTKATVELTSVNLDGNVTDKFKIVIDGLIQTFISCGPLSLICCNYSLYICNPSFHELVRVPYHSRIFLQNVGIGYVPSSSEYKIVHLFEAPRLGDRNMVCEVLTFTHTGKISFGSWRGCRDCPWSACTEKSPLCVHGNIYWARSSGRKERSILSLDLEKEDFSIINYPSCDFKTYSFLEFTGIKESLFVVGCSAETSTMDVWLLHKDEKSWVLEHRISLFPFAVNFLISSDNQSDEILIHTEQKGLIGYNLSNQTSRRIKYFEGVRSYNKPCLYHYSISPLCITTYDQ</sequence>
<evidence type="ECO:0000313" key="2">
    <source>
        <dbReference type="EMBL" id="KAL0338623.1"/>
    </source>
</evidence>
<organism evidence="2">
    <name type="scientific">Sesamum angustifolium</name>
    <dbReference type="NCBI Taxonomy" id="2727405"/>
    <lineage>
        <taxon>Eukaryota</taxon>
        <taxon>Viridiplantae</taxon>
        <taxon>Streptophyta</taxon>
        <taxon>Embryophyta</taxon>
        <taxon>Tracheophyta</taxon>
        <taxon>Spermatophyta</taxon>
        <taxon>Magnoliopsida</taxon>
        <taxon>eudicotyledons</taxon>
        <taxon>Gunneridae</taxon>
        <taxon>Pentapetalae</taxon>
        <taxon>asterids</taxon>
        <taxon>lamiids</taxon>
        <taxon>Lamiales</taxon>
        <taxon>Pedaliaceae</taxon>
        <taxon>Sesamum</taxon>
    </lineage>
</organism>
<dbReference type="PANTHER" id="PTHR31672">
    <property type="entry name" value="BNACNNG10540D PROTEIN"/>
    <property type="match status" value="1"/>
</dbReference>